<evidence type="ECO:0000256" key="1">
    <source>
        <dbReference type="SAM" id="Phobius"/>
    </source>
</evidence>
<organism evidence="3 4">
    <name type="scientific">Candidatus Yanofskybacteria bacterium RIFCSPHIGHO2_02_FULL_38_22b</name>
    <dbReference type="NCBI Taxonomy" id="1802673"/>
    <lineage>
        <taxon>Bacteria</taxon>
        <taxon>Candidatus Yanofskyibacteriota</taxon>
    </lineage>
</organism>
<evidence type="ECO:0000313" key="3">
    <source>
        <dbReference type="EMBL" id="OGN06823.1"/>
    </source>
</evidence>
<evidence type="ECO:0000259" key="2">
    <source>
        <dbReference type="Pfam" id="PF18917"/>
    </source>
</evidence>
<feature type="domain" description="LiaI-LiaF-like transmembrane region" evidence="2">
    <location>
        <begin position="3"/>
        <end position="45"/>
    </location>
</feature>
<evidence type="ECO:0000313" key="4">
    <source>
        <dbReference type="Proteomes" id="UP000176834"/>
    </source>
</evidence>
<dbReference type="Pfam" id="PF18917">
    <property type="entry name" value="LiaI-LiaF-like_TM1"/>
    <property type="match status" value="1"/>
</dbReference>
<reference evidence="3 4" key="1">
    <citation type="journal article" date="2016" name="Nat. Commun.">
        <title>Thousands of microbial genomes shed light on interconnected biogeochemical processes in an aquifer system.</title>
        <authorList>
            <person name="Anantharaman K."/>
            <person name="Brown C.T."/>
            <person name="Hug L.A."/>
            <person name="Sharon I."/>
            <person name="Castelle C.J."/>
            <person name="Probst A.J."/>
            <person name="Thomas B.C."/>
            <person name="Singh A."/>
            <person name="Wilkins M.J."/>
            <person name="Karaoz U."/>
            <person name="Brodie E.L."/>
            <person name="Williams K.H."/>
            <person name="Hubbard S.S."/>
            <person name="Banfield J.F."/>
        </authorList>
    </citation>
    <scope>NUCLEOTIDE SEQUENCE [LARGE SCALE GENOMIC DNA]</scope>
</reference>
<dbReference type="AlphaFoldDB" id="A0A1F8F126"/>
<dbReference type="Proteomes" id="UP000176834">
    <property type="component" value="Unassembled WGS sequence"/>
</dbReference>
<gene>
    <name evidence="3" type="ORF">A3B86_02915</name>
</gene>
<feature type="transmembrane region" description="Helical" evidence="1">
    <location>
        <begin position="7"/>
        <end position="26"/>
    </location>
</feature>
<comment type="caution">
    <text evidence="3">The sequence shown here is derived from an EMBL/GenBank/DDBJ whole genome shotgun (WGS) entry which is preliminary data.</text>
</comment>
<feature type="transmembrane region" description="Helical" evidence="1">
    <location>
        <begin position="32"/>
        <end position="50"/>
    </location>
</feature>
<keyword evidence="1" id="KW-0472">Membrane</keyword>
<proteinExistence type="predicted"/>
<accession>A0A1F8F126</accession>
<sequence>MYIFGVFVVIFGLAFLLRNLGILYFPGSFWSLFYPIVIIGLGVAVVCITHEGRKLLKKIREWLNWSSGVK</sequence>
<keyword evidence="1" id="KW-0812">Transmembrane</keyword>
<dbReference type="EMBL" id="MGJN01000014">
    <property type="protein sequence ID" value="OGN06823.1"/>
    <property type="molecule type" value="Genomic_DNA"/>
</dbReference>
<dbReference type="InterPro" id="IPR043726">
    <property type="entry name" value="LiaI-LiaF-like_TM1"/>
</dbReference>
<keyword evidence="1" id="KW-1133">Transmembrane helix</keyword>
<protein>
    <recommendedName>
        <fullName evidence="2">LiaI-LiaF-like transmembrane region domain-containing protein</fullName>
    </recommendedName>
</protein>
<name>A0A1F8F126_9BACT</name>